<sequence>MATIIDVAKRASVSLKTVSRVINGEGHVSDATRSAVMAAIEALGYVPSNAARSMRSQRSRLIGIITGAISHAQPTGSVGLPDIFVVKGAQAELERQGIIPLIADTGSDPTRTARIFRTLLEHRVDGIIYVAEYHQKVTLPVLIADTPLVLANCFDDAGHHAIVPDDEAGERALVEGLIVRGHRRIAMLTLPASVVAQPLRLSGYRAALAGAGIAFDPALVAVATGTDREREFSQLPSALAQVLALPEPPTALCCANDKMAMRVYALLAERGISIPGGISVVGFDDYRVICEQLQPSLSSASLAYEMIGAKAAEVILKMPRNNPPQGVVDRLIGPVVWRESVRALN</sequence>
<evidence type="ECO:0000313" key="6">
    <source>
        <dbReference type="EMBL" id="SMQ85864.1"/>
    </source>
</evidence>
<dbReference type="Proteomes" id="UP000194474">
    <property type="component" value="Unassembled WGS sequence"/>
</dbReference>
<evidence type="ECO:0000313" key="7">
    <source>
        <dbReference type="Proteomes" id="UP000194474"/>
    </source>
</evidence>
<protein>
    <submittedName>
        <fullName evidence="6">Transcriptional regulator, LacI family</fullName>
    </submittedName>
</protein>
<gene>
    <name evidence="6" type="ORF">SAMN06295905_3157</name>
</gene>
<organism evidence="6 7">
    <name type="scientific">Devosia lucknowensis</name>
    <dbReference type="NCBI Taxonomy" id="1096929"/>
    <lineage>
        <taxon>Bacteria</taxon>
        <taxon>Pseudomonadati</taxon>
        <taxon>Pseudomonadota</taxon>
        <taxon>Alphaproteobacteria</taxon>
        <taxon>Hyphomicrobiales</taxon>
        <taxon>Devosiaceae</taxon>
        <taxon>Devosia</taxon>
    </lineage>
</organism>
<proteinExistence type="predicted"/>
<dbReference type="Pfam" id="PF13377">
    <property type="entry name" value="Peripla_BP_3"/>
    <property type="match status" value="1"/>
</dbReference>
<feature type="domain" description="HTH lacI-type" evidence="5">
    <location>
        <begin position="2"/>
        <end position="56"/>
    </location>
</feature>
<dbReference type="InterPro" id="IPR046335">
    <property type="entry name" value="LacI/GalR-like_sensor"/>
</dbReference>
<dbReference type="GO" id="GO:0000976">
    <property type="term" value="F:transcription cis-regulatory region binding"/>
    <property type="evidence" value="ECO:0007669"/>
    <property type="project" value="TreeGrafter"/>
</dbReference>
<evidence type="ECO:0000256" key="4">
    <source>
        <dbReference type="ARBA" id="ARBA00023163"/>
    </source>
</evidence>
<keyword evidence="2" id="KW-0805">Transcription regulation</keyword>
<dbReference type="PANTHER" id="PTHR30146">
    <property type="entry name" value="LACI-RELATED TRANSCRIPTIONAL REPRESSOR"/>
    <property type="match status" value="1"/>
</dbReference>
<keyword evidence="4" id="KW-0804">Transcription</keyword>
<dbReference type="Pfam" id="PF00356">
    <property type="entry name" value="LacI"/>
    <property type="match status" value="1"/>
</dbReference>
<dbReference type="InterPro" id="IPR000843">
    <property type="entry name" value="HTH_LacI"/>
</dbReference>
<keyword evidence="7" id="KW-1185">Reference proteome</keyword>
<evidence type="ECO:0000256" key="3">
    <source>
        <dbReference type="ARBA" id="ARBA00023125"/>
    </source>
</evidence>
<dbReference type="Gene3D" id="1.10.260.40">
    <property type="entry name" value="lambda repressor-like DNA-binding domains"/>
    <property type="match status" value="1"/>
</dbReference>
<dbReference type="PROSITE" id="PS50932">
    <property type="entry name" value="HTH_LACI_2"/>
    <property type="match status" value="1"/>
</dbReference>
<evidence type="ECO:0000256" key="2">
    <source>
        <dbReference type="ARBA" id="ARBA00023015"/>
    </source>
</evidence>
<keyword evidence="1" id="KW-0678">Repressor</keyword>
<dbReference type="SUPFAM" id="SSF53822">
    <property type="entry name" value="Periplasmic binding protein-like I"/>
    <property type="match status" value="1"/>
</dbReference>
<dbReference type="CDD" id="cd01392">
    <property type="entry name" value="HTH_LacI"/>
    <property type="match status" value="1"/>
</dbReference>
<dbReference type="EMBL" id="FXWK01000002">
    <property type="protein sequence ID" value="SMQ85864.1"/>
    <property type="molecule type" value="Genomic_DNA"/>
</dbReference>
<dbReference type="RefSeq" id="WP_086471496.1">
    <property type="nucleotide sequence ID" value="NZ_FXWK01000002.1"/>
</dbReference>
<evidence type="ECO:0000259" key="5">
    <source>
        <dbReference type="PROSITE" id="PS50932"/>
    </source>
</evidence>
<dbReference type="SMART" id="SM00354">
    <property type="entry name" value="HTH_LACI"/>
    <property type="match status" value="1"/>
</dbReference>
<dbReference type="SUPFAM" id="SSF47413">
    <property type="entry name" value="lambda repressor-like DNA-binding domains"/>
    <property type="match status" value="1"/>
</dbReference>
<accession>A0A1Y6G7Y5</accession>
<dbReference type="OrthoDB" id="9798934at2"/>
<keyword evidence="3" id="KW-0238">DNA-binding</keyword>
<dbReference type="PANTHER" id="PTHR30146:SF148">
    <property type="entry name" value="HTH-TYPE TRANSCRIPTIONAL REPRESSOR PURR-RELATED"/>
    <property type="match status" value="1"/>
</dbReference>
<dbReference type="PROSITE" id="PS00356">
    <property type="entry name" value="HTH_LACI_1"/>
    <property type="match status" value="1"/>
</dbReference>
<reference evidence="7" key="1">
    <citation type="submission" date="2017-04" db="EMBL/GenBank/DDBJ databases">
        <authorList>
            <person name="Varghese N."/>
            <person name="Submissions S."/>
        </authorList>
    </citation>
    <scope>NUCLEOTIDE SEQUENCE [LARGE SCALE GENOMIC DNA]</scope>
</reference>
<dbReference type="Gene3D" id="3.40.50.2300">
    <property type="match status" value="2"/>
</dbReference>
<dbReference type="InterPro" id="IPR010982">
    <property type="entry name" value="Lambda_DNA-bd_dom_sf"/>
</dbReference>
<dbReference type="AlphaFoldDB" id="A0A1Y6G7Y5"/>
<evidence type="ECO:0000256" key="1">
    <source>
        <dbReference type="ARBA" id="ARBA00022491"/>
    </source>
</evidence>
<name>A0A1Y6G7Y5_9HYPH</name>
<dbReference type="GO" id="GO:0003700">
    <property type="term" value="F:DNA-binding transcription factor activity"/>
    <property type="evidence" value="ECO:0007669"/>
    <property type="project" value="TreeGrafter"/>
</dbReference>
<dbReference type="InterPro" id="IPR028082">
    <property type="entry name" value="Peripla_BP_I"/>
</dbReference>
<dbReference type="CDD" id="cd06288">
    <property type="entry name" value="PBP1_sucrose_transcription_regulator"/>
    <property type="match status" value="1"/>
</dbReference>